<dbReference type="EMBL" id="JRZE01000001">
    <property type="protein sequence ID" value="KHF45788.1"/>
    <property type="molecule type" value="Genomic_DNA"/>
</dbReference>
<dbReference type="GO" id="GO:0008168">
    <property type="term" value="F:methyltransferase activity"/>
    <property type="evidence" value="ECO:0007669"/>
    <property type="project" value="UniProtKB-KW"/>
</dbReference>
<gene>
    <name evidence="2" type="ORF">MINT15_00890</name>
</gene>
<proteinExistence type="predicted"/>
<dbReference type="SUPFAM" id="SSF53335">
    <property type="entry name" value="S-adenosyl-L-methionine-dependent methyltransferases"/>
    <property type="match status" value="1"/>
</dbReference>
<dbReference type="Proteomes" id="UP000030848">
    <property type="component" value="Unassembled WGS sequence"/>
</dbReference>
<dbReference type="InterPro" id="IPR029063">
    <property type="entry name" value="SAM-dependent_MTases_sf"/>
</dbReference>
<dbReference type="PANTHER" id="PTHR14741">
    <property type="entry name" value="S-ADENOSYLMETHIONINE-DEPENDENT METHYLTRANSFERASE RELATED"/>
    <property type="match status" value="1"/>
</dbReference>
<dbReference type="GO" id="GO:0032259">
    <property type="term" value="P:methylation"/>
    <property type="evidence" value="ECO:0007669"/>
    <property type="project" value="UniProtKB-KW"/>
</dbReference>
<evidence type="ECO:0000313" key="3">
    <source>
        <dbReference type="Proteomes" id="UP000030848"/>
    </source>
</evidence>
<dbReference type="AlphaFoldDB" id="A0A837DFM7"/>
<evidence type="ECO:0000259" key="1">
    <source>
        <dbReference type="Pfam" id="PF18096"/>
    </source>
</evidence>
<dbReference type="Pfam" id="PF18096">
    <property type="entry name" value="Thump_like"/>
    <property type="match status" value="1"/>
</dbReference>
<dbReference type="OrthoDB" id="9810570at2"/>
<evidence type="ECO:0000313" key="2">
    <source>
        <dbReference type="EMBL" id="KHF45788.1"/>
    </source>
</evidence>
<dbReference type="RefSeq" id="WP_015787137.1">
    <property type="nucleotide sequence ID" value="NZ_FOWS01000003.1"/>
</dbReference>
<organism evidence="2 3">
    <name type="scientific">Saccharomonospora viridis</name>
    <dbReference type="NCBI Taxonomy" id="1852"/>
    <lineage>
        <taxon>Bacteria</taxon>
        <taxon>Bacillati</taxon>
        <taxon>Actinomycetota</taxon>
        <taxon>Actinomycetes</taxon>
        <taxon>Pseudonocardiales</taxon>
        <taxon>Pseudonocardiaceae</taxon>
        <taxon>Saccharomonospora</taxon>
    </lineage>
</organism>
<dbReference type="Gene3D" id="3.40.50.150">
    <property type="entry name" value="Vaccinia Virus protein VP39"/>
    <property type="match status" value="1"/>
</dbReference>
<keyword evidence="2" id="KW-0489">Methyltransferase</keyword>
<name>A0A837DFM7_9PSEU</name>
<protein>
    <submittedName>
        <fullName evidence="2">S-adenosylmethionine-dependent methyltransferase</fullName>
    </submittedName>
</protein>
<accession>A0A837DFM7</accession>
<dbReference type="PANTHER" id="PTHR14741:SF32">
    <property type="entry name" value="TRIMETHYLGUANOSINE SYNTHASE"/>
    <property type="match status" value="1"/>
</dbReference>
<comment type="caution">
    <text evidence="2">The sequence shown here is derived from an EMBL/GenBank/DDBJ whole genome shotgun (WGS) entry which is preliminary data.</text>
</comment>
<feature type="domain" description="THUMP-like" evidence="1">
    <location>
        <begin position="315"/>
        <end position="386"/>
    </location>
</feature>
<sequence>MSYAFSLDDVAFLRSREGGAALEACSGLDLTESSRLSDVAAARRVVGARYAAAVLETLLLRRKAGDKVDGGCRWLFTDEALQQASASAVAAYRAKRLAGRDVHDVTCSVGADLVELARTARRCVGSDVDAVRLAMAEHNCAVSGVRPALVRADALRPVTRDTVVVADPARRDASGRRRWRPEDFVPALDDLASVYAGRELVVKCSPGLDPQVAPWAREVEIISLDGRVREASLYSEGLATASRRATVLNSTGEAWSITDAEPDDVGVDEVGEWIVDPDGAVVRAGLVRHYAARHGLWQLDPRIAYLTGDTPPPGVRAFRVLESGRYSEKALRAALRRHDVGRLEILVRGLDIDPDALRRRLKPRGANEVSVVLTRIGRAPTAFVCRAERVPAQRDAEQG</sequence>
<keyword evidence="2" id="KW-0808">Transferase</keyword>
<dbReference type="InterPro" id="IPR041497">
    <property type="entry name" value="Thump-like"/>
</dbReference>
<dbReference type="OMA" id="RWIIDPD"/>
<reference evidence="2 3" key="1">
    <citation type="submission" date="2014-10" db="EMBL/GenBank/DDBJ databases">
        <title>Genome sequence of Micropolyspora internatus JCM3315.</title>
        <authorList>
            <person name="Shin S.-K."/>
            <person name="Yi H."/>
        </authorList>
    </citation>
    <scope>NUCLEOTIDE SEQUENCE [LARGE SCALE GENOMIC DNA]</scope>
    <source>
        <strain evidence="2 3">JCM 3315</strain>
    </source>
</reference>